<organism evidence="3 4">
    <name type="scientific">Escallonia herrerae</name>
    <dbReference type="NCBI Taxonomy" id="1293975"/>
    <lineage>
        <taxon>Eukaryota</taxon>
        <taxon>Viridiplantae</taxon>
        <taxon>Streptophyta</taxon>
        <taxon>Embryophyta</taxon>
        <taxon>Tracheophyta</taxon>
        <taxon>Spermatophyta</taxon>
        <taxon>Magnoliopsida</taxon>
        <taxon>eudicotyledons</taxon>
        <taxon>Gunneridae</taxon>
        <taxon>Pentapetalae</taxon>
        <taxon>asterids</taxon>
        <taxon>campanulids</taxon>
        <taxon>Escalloniales</taxon>
        <taxon>Escalloniaceae</taxon>
        <taxon>Escallonia</taxon>
    </lineage>
</organism>
<proteinExistence type="predicted"/>
<accession>A0AA89B0Y3</accession>
<dbReference type="SUPFAM" id="SSF49599">
    <property type="entry name" value="TRAF domain-like"/>
    <property type="match status" value="2"/>
</dbReference>
<dbReference type="InterPro" id="IPR008974">
    <property type="entry name" value="TRAF-like"/>
</dbReference>
<name>A0AA89B0Y3_9ASTE</name>
<dbReference type="Pfam" id="PF22486">
    <property type="entry name" value="MATH_2"/>
    <property type="match status" value="2"/>
</dbReference>
<dbReference type="PROSITE" id="PS50144">
    <property type="entry name" value="MATH"/>
    <property type="match status" value="1"/>
</dbReference>
<dbReference type="Gene3D" id="2.60.210.10">
    <property type="entry name" value="Apoptosis, Tumor Necrosis Factor Receptor Associated Protein 2, Chain A"/>
    <property type="match status" value="2"/>
</dbReference>
<evidence type="ECO:0000313" key="4">
    <source>
        <dbReference type="Proteomes" id="UP001188597"/>
    </source>
</evidence>
<dbReference type="PANTHER" id="PTHR46162">
    <property type="entry name" value="TRAF-LIKE FAMILY PROTEIN"/>
    <property type="match status" value="1"/>
</dbReference>
<feature type="domain" description="MATH" evidence="2">
    <location>
        <begin position="40"/>
        <end position="250"/>
    </location>
</feature>
<dbReference type="EMBL" id="JAVXUP010000780">
    <property type="protein sequence ID" value="KAK3021047.1"/>
    <property type="molecule type" value="Genomic_DNA"/>
</dbReference>
<dbReference type="CDD" id="cd00121">
    <property type="entry name" value="MATH"/>
    <property type="match status" value="2"/>
</dbReference>
<dbReference type="Proteomes" id="UP001188597">
    <property type="component" value="Unassembled WGS sequence"/>
</dbReference>
<evidence type="ECO:0000313" key="3">
    <source>
        <dbReference type="EMBL" id="KAK3021047.1"/>
    </source>
</evidence>
<evidence type="ECO:0000256" key="1">
    <source>
        <dbReference type="SAM" id="MobiDB-lite"/>
    </source>
</evidence>
<feature type="region of interest" description="Disordered" evidence="1">
    <location>
        <begin position="11"/>
        <end position="32"/>
    </location>
</feature>
<evidence type="ECO:0000259" key="2">
    <source>
        <dbReference type="PROSITE" id="PS50144"/>
    </source>
</evidence>
<keyword evidence="4" id="KW-1185">Reference proteome</keyword>
<dbReference type="PANTHER" id="PTHR46162:SF40">
    <property type="entry name" value="TRAF-LIKE FAMILY PROTEIN"/>
    <property type="match status" value="1"/>
</dbReference>
<dbReference type="AlphaFoldDB" id="A0AA89B0Y3"/>
<protein>
    <recommendedName>
        <fullName evidence="2">MATH domain-containing protein</fullName>
    </recommendedName>
</protein>
<gene>
    <name evidence="3" type="ORF">RJ639_047294</name>
</gene>
<dbReference type="SMART" id="SM00061">
    <property type="entry name" value="MATH"/>
    <property type="match status" value="1"/>
</dbReference>
<comment type="caution">
    <text evidence="3">The sequence shown here is derived from an EMBL/GenBank/DDBJ whole genome shotgun (WGS) entry which is preliminary data.</text>
</comment>
<reference evidence="3" key="1">
    <citation type="submission" date="2022-12" db="EMBL/GenBank/DDBJ databases">
        <title>Draft genome assemblies for two species of Escallonia (Escalloniales).</title>
        <authorList>
            <person name="Chanderbali A."/>
            <person name="Dervinis C."/>
            <person name="Anghel I."/>
            <person name="Soltis D."/>
            <person name="Soltis P."/>
            <person name="Zapata F."/>
        </authorList>
    </citation>
    <scope>NUCLEOTIDE SEQUENCE</scope>
    <source>
        <strain evidence="3">UCBG64.0493</strain>
        <tissue evidence="3">Leaf</tissue>
    </source>
</reference>
<sequence>MDARPYYPVLESSNGTHTPLPSDPMLSSDGLSRTVRSTPPANYTFKVESISTLLDMVVAGKLERCESSVFDAGSYKWRLHLYPAGDMKNMGDGHISLYLEAAETNKLPRWEINVNFKLFVYNHIQEKYYTVQGGKKWEMEAFPRGRRREGKYLSVYLRMVDSRSYFNFDFLRWSRKDDGATFSHKGDIYAESMIVVRGRPDSNRYQTKKVNGTFRAKSGMGHDDFMLLSDLTEASNEFLINDTLVIEVYFEVINEIKTF</sequence>
<dbReference type="InterPro" id="IPR002083">
    <property type="entry name" value="MATH/TRAF_dom"/>
</dbReference>